<dbReference type="Gene3D" id="3.90.550.10">
    <property type="entry name" value="Spore Coat Polysaccharide Biosynthesis Protein SpsA, Chain A"/>
    <property type="match status" value="1"/>
</dbReference>
<dbReference type="PATRIC" id="fig|1029756.8.peg.931"/>
<sequence length="350" mass="39488">MRIIVPCAGRSSRFPDMPPKWMLPDRDGLPMVYRAVAGLGVPADDLIFTILREHEERFGAREGLRAAFGREMNCIVLDEPTRSQSETVVETIRRAGVEGPFMIKDSDNYFETGRLPTNANYVCVASLSAFSQINPQNKSYVLVDQEDAIVNFREKQVISDLFSVGGYCFANTSDFLSAYDALTAQVPLSAGELYISEIISYLAMNGHVFRIKRIEKYQDWGTVHEWRDYLKKHRVFFVSIDGFLLEQGSPYFKPRFEDVKPHPVALEAVRTLIGENQTIIYLSIRSPDLEALTRKQLADLGLPDGPIQFGCDLAQWVLLTSPHPSQPFETGRSIECAPDDPNMIEKLRLG</sequence>
<evidence type="ECO:0000313" key="2">
    <source>
        <dbReference type="Proteomes" id="UP000018542"/>
    </source>
</evidence>
<name>V5SHC5_9HYPH</name>
<gene>
    <name evidence="1" type="ORF">W911_04455</name>
</gene>
<dbReference type="InterPro" id="IPR029044">
    <property type="entry name" value="Nucleotide-diphossugar_trans"/>
</dbReference>
<dbReference type="RefSeq" id="WP_023786299.1">
    <property type="nucleotide sequence ID" value="NC_022997.1"/>
</dbReference>
<proteinExistence type="predicted"/>
<dbReference type="STRING" id="1029756.W911_04455"/>
<evidence type="ECO:0000313" key="1">
    <source>
        <dbReference type="EMBL" id="AHB49938.1"/>
    </source>
</evidence>
<dbReference type="HOGENOM" id="CLU_780623_0_0_5"/>
<keyword evidence="2" id="KW-1185">Reference proteome</keyword>
<dbReference type="OrthoDB" id="9788272at2"/>
<dbReference type="AlphaFoldDB" id="V5SHC5"/>
<accession>V5SHC5</accession>
<dbReference type="Proteomes" id="UP000018542">
    <property type="component" value="Chromosome"/>
</dbReference>
<dbReference type="EMBL" id="CP006912">
    <property type="protein sequence ID" value="AHB49938.1"/>
    <property type="molecule type" value="Genomic_DNA"/>
</dbReference>
<protein>
    <recommendedName>
        <fullName evidence="3">MobA-like NTP transferase domain-containing protein</fullName>
    </recommendedName>
</protein>
<reference evidence="1 2" key="1">
    <citation type="journal article" date="2014" name="Genome Announc.">
        <title>Complete Genome Sequence of Hyphomicrobium nitrativorans Strain NL23, a Denitrifying Bacterium Isolated from Biofilm of a Methanol-Fed Denitrification System Treating Seawater at the Montreal Biodome.</title>
        <authorList>
            <person name="Martineau C."/>
            <person name="Villeneuve C."/>
            <person name="Mauffrey F."/>
            <person name="Villemur R."/>
        </authorList>
    </citation>
    <scope>NUCLEOTIDE SEQUENCE [LARGE SCALE GENOMIC DNA]</scope>
    <source>
        <strain evidence="1">NL23</strain>
    </source>
</reference>
<dbReference type="SUPFAM" id="SSF53448">
    <property type="entry name" value="Nucleotide-diphospho-sugar transferases"/>
    <property type="match status" value="1"/>
</dbReference>
<organism evidence="1 2">
    <name type="scientific">Hyphomicrobium nitrativorans NL23</name>
    <dbReference type="NCBI Taxonomy" id="1029756"/>
    <lineage>
        <taxon>Bacteria</taxon>
        <taxon>Pseudomonadati</taxon>
        <taxon>Pseudomonadota</taxon>
        <taxon>Alphaproteobacteria</taxon>
        <taxon>Hyphomicrobiales</taxon>
        <taxon>Hyphomicrobiaceae</taxon>
        <taxon>Hyphomicrobium</taxon>
    </lineage>
</organism>
<dbReference type="KEGG" id="hni:W911_04455"/>
<evidence type="ECO:0008006" key="3">
    <source>
        <dbReference type="Google" id="ProtNLM"/>
    </source>
</evidence>